<dbReference type="CDD" id="cd05013">
    <property type="entry name" value="SIS_RpiR"/>
    <property type="match status" value="1"/>
</dbReference>
<gene>
    <name evidence="6" type="ORF">UAU_01995</name>
</gene>
<dbReference type="InterPro" id="IPR046348">
    <property type="entry name" value="SIS_dom_sf"/>
</dbReference>
<evidence type="ECO:0008006" key="8">
    <source>
        <dbReference type="Google" id="ProtNLM"/>
    </source>
</evidence>
<evidence type="ECO:0000313" key="7">
    <source>
        <dbReference type="Proteomes" id="UP000013782"/>
    </source>
</evidence>
<protein>
    <recommendedName>
        <fullName evidence="8">Phosphosugar-binding transcriptional regulator</fullName>
    </recommendedName>
</protein>
<dbReference type="Pfam" id="PF01380">
    <property type="entry name" value="SIS"/>
    <property type="match status" value="1"/>
</dbReference>
<dbReference type="OrthoDB" id="1648815at2"/>
<feature type="domain" description="SIS" evidence="5">
    <location>
        <begin position="119"/>
        <end position="256"/>
    </location>
</feature>
<dbReference type="SUPFAM" id="SSF53697">
    <property type="entry name" value="SIS domain"/>
    <property type="match status" value="1"/>
</dbReference>
<dbReference type="eggNOG" id="COG1737">
    <property type="taxonomic scope" value="Bacteria"/>
</dbReference>
<dbReference type="Gene3D" id="3.40.50.10490">
    <property type="entry name" value="Glucose-6-phosphate isomerase like protein, domain 1"/>
    <property type="match status" value="1"/>
</dbReference>
<dbReference type="GO" id="GO:0003677">
    <property type="term" value="F:DNA binding"/>
    <property type="evidence" value="ECO:0007669"/>
    <property type="project" value="UniProtKB-KW"/>
</dbReference>
<dbReference type="InterPro" id="IPR036388">
    <property type="entry name" value="WH-like_DNA-bd_sf"/>
</dbReference>
<dbReference type="GO" id="GO:0003700">
    <property type="term" value="F:DNA-binding transcription factor activity"/>
    <property type="evidence" value="ECO:0007669"/>
    <property type="project" value="InterPro"/>
</dbReference>
<evidence type="ECO:0000256" key="3">
    <source>
        <dbReference type="ARBA" id="ARBA00023163"/>
    </source>
</evidence>
<dbReference type="PATRIC" id="fig|1158607.3.peg.1964"/>
<dbReference type="STRING" id="160454.RV10_GL001951"/>
<evidence type="ECO:0000256" key="2">
    <source>
        <dbReference type="ARBA" id="ARBA00023125"/>
    </source>
</evidence>
<dbReference type="PROSITE" id="PS51464">
    <property type="entry name" value="SIS"/>
    <property type="match status" value="1"/>
</dbReference>
<dbReference type="RefSeq" id="WP_010756986.1">
    <property type="nucleotide sequence ID" value="NZ_ASWD01000001.1"/>
</dbReference>
<dbReference type="InterPro" id="IPR001347">
    <property type="entry name" value="SIS_dom"/>
</dbReference>
<dbReference type="InterPro" id="IPR047640">
    <property type="entry name" value="RpiR-like"/>
</dbReference>
<evidence type="ECO:0000259" key="5">
    <source>
        <dbReference type="PROSITE" id="PS51464"/>
    </source>
</evidence>
<dbReference type="PANTHER" id="PTHR30514:SF10">
    <property type="entry name" value="MURR_RPIR FAMILY TRANSCRIPTIONAL REGULATOR"/>
    <property type="match status" value="1"/>
</dbReference>
<keyword evidence="2" id="KW-0238">DNA-binding</keyword>
<dbReference type="PANTHER" id="PTHR30514">
    <property type="entry name" value="GLUCOKINASE"/>
    <property type="match status" value="1"/>
</dbReference>
<dbReference type="Gene3D" id="1.10.10.10">
    <property type="entry name" value="Winged helix-like DNA-binding domain superfamily/Winged helix DNA-binding domain"/>
    <property type="match status" value="1"/>
</dbReference>
<evidence type="ECO:0000256" key="1">
    <source>
        <dbReference type="ARBA" id="ARBA00023015"/>
    </source>
</evidence>
<sequence>MIIQQLQKGNTFTHQEKAVVQFILANPASVLDKTAKDLAALTLTSPATINRLCKKLGFASYHEFQLQYVSEYAQSKKNDWTKLDVTASNIELSTTVEGLYQETVRYTQEMIKKDSLNRIINRLVHSKRIDFYASDMNYSRAQGLCLKLSSLGINTQVFNTYNDFYIGTLEDNDSVAIIISHTGKNPVMISAATELRRKNIYTIAITGNVNRNLDLLCNESLYIYTGTYELTSLQYGVSVDYLLDVIFTCLVARKRKDTFNYT</sequence>
<dbReference type="HOGENOM" id="CLU_055769_2_0_9"/>
<name>R2SFY5_9ENTE</name>
<organism evidence="6 7">
    <name type="scientific">Enterococcus pallens ATCC BAA-351</name>
    <dbReference type="NCBI Taxonomy" id="1158607"/>
    <lineage>
        <taxon>Bacteria</taxon>
        <taxon>Bacillati</taxon>
        <taxon>Bacillota</taxon>
        <taxon>Bacilli</taxon>
        <taxon>Lactobacillales</taxon>
        <taxon>Enterococcaceae</taxon>
        <taxon>Enterococcus</taxon>
    </lineage>
</organism>
<dbReference type="GO" id="GO:1901135">
    <property type="term" value="P:carbohydrate derivative metabolic process"/>
    <property type="evidence" value="ECO:0007669"/>
    <property type="project" value="InterPro"/>
</dbReference>
<comment type="caution">
    <text evidence="6">The sequence shown here is derived from an EMBL/GenBank/DDBJ whole genome shotgun (WGS) entry which is preliminary data.</text>
</comment>
<dbReference type="InterPro" id="IPR000281">
    <property type="entry name" value="HTH_RpiR"/>
</dbReference>
<dbReference type="SUPFAM" id="SSF46689">
    <property type="entry name" value="Homeodomain-like"/>
    <property type="match status" value="1"/>
</dbReference>
<keyword evidence="1" id="KW-0805">Transcription regulation</keyword>
<keyword evidence="7" id="KW-1185">Reference proteome</keyword>
<proteinExistence type="predicted"/>
<reference evidence="6 7" key="1">
    <citation type="submission" date="2013-02" db="EMBL/GenBank/DDBJ databases">
        <title>The Genome Sequence of Enterococcus pallens BAA-351.</title>
        <authorList>
            <consortium name="The Broad Institute Genome Sequencing Platform"/>
            <consortium name="The Broad Institute Genome Sequencing Center for Infectious Disease"/>
            <person name="Earl A.M."/>
            <person name="Gilmore M.S."/>
            <person name="Lebreton F."/>
            <person name="Walker B."/>
            <person name="Young S.K."/>
            <person name="Zeng Q."/>
            <person name="Gargeya S."/>
            <person name="Fitzgerald M."/>
            <person name="Haas B."/>
            <person name="Abouelleil A."/>
            <person name="Alvarado L."/>
            <person name="Arachchi H.M."/>
            <person name="Berlin A.M."/>
            <person name="Chapman S.B."/>
            <person name="Dewar J."/>
            <person name="Goldberg J."/>
            <person name="Griggs A."/>
            <person name="Gujja S."/>
            <person name="Hansen M."/>
            <person name="Howarth C."/>
            <person name="Imamovic A."/>
            <person name="Larimer J."/>
            <person name="McCowan C."/>
            <person name="Murphy C."/>
            <person name="Neiman D."/>
            <person name="Pearson M."/>
            <person name="Priest M."/>
            <person name="Roberts A."/>
            <person name="Saif S."/>
            <person name="Shea T."/>
            <person name="Sisk P."/>
            <person name="Sykes S."/>
            <person name="Wortman J."/>
            <person name="Nusbaum C."/>
            <person name="Birren B."/>
        </authorList>
    </citation>
    <scope>NUCLEOTIDE SEQUENCE [LARGE SCALE GENOMIC DNA]</scope>
    <source>
        <strain evidence="6 7">ATCC BAA-351</strain>
    </source>
</reference>
<dbReference type="EMBL" id="AJAQ01000015">
    <property type="protein sequence ID" value="EOH94260.1"/>
    <property type="molecule type" value="Genomic_DNA"/>
</dbReference>
<dbReference type="Pfam" id="PF01418">
    <property type="entry name" value="HTH_6"/>
    <property type="match status" value="1"/>
</dbReference>
<dbReference type="Proteomes" id="UP000013782">
    <property type="component" value="Unassembled WGS sequence"/>
</dbReference>
<dbReference type="GO" id="GO:0097367">
    <property type="term" value="F:carbohydrate derivative binding"/>
    <property type="evidence" value="ECO:0007669"/>
    <property type="project" value="InterPro"/>
</dbReference>
<feature type="domain" description="HTH rpiR-type" evidence="4">
    <location>
        <begin position="1"/>
        <end position="75"/>
    </location>
</feature>
<dbReference type="InterPro" id="IPR009057">
    <property type="entry name" value="Homeodomain-like_sf"/>
</dbReference>
<dbReference type="InterPro" id="IPR035472">
    <property type="entry name" value="RpiR-like_SIS"/>
</dbReference>
<dbReference type="AlphaFoldDB" id="R2SFY5"/>
<evidence type="ECO:0000313" key="6">
    <source>
        <dbReference type="EMBL" id="EOH94260.1"/>
    </source>
</evidence>
<keyword evidence="3" id="KW-0804">Transcription</keyword>
<accession>R2SFY5</accession>
<evidence type="ECO:0000259" key="4">
    <source>
        <dbReference type="PROSITE" id="PS51071"/>
    </source>
</evidence>
<dbReference type="PROSITE" id="PS51071">
    <property type="entry name" value="HTH_RPIR"/>
    <property type="match status" value="1"/>
</dbReference>